<dbReference type="PROSITE" id="PS50012">
    <property type="entry name" value="RCC1_3"/>
    <property type="match status" value="4"/>
</dbReference>
<feature type="repeat" description="RCC1" evidence="3">
    <location>
        <begin position="301"/>
        <end position="365"/>
    </location>
</feature>
<dbReference type="SUPFAM" id="SSF50985">
    <property type="entry name" value="RCC1/BLIP-II"/>
    <property type="match status" value="1"/>
</dbReference>
<dbReference type="InterPro" id="IPR000408">
    <property type="entry name" value="Reg_chr_condens"/>
</dbReference>
<dbReference type="EMBL" id="CAJZBQ010000051">
    <property type="protein sequence ID" value="CAG9330535.1"/>
    <property type="molecule type" value="Genomic_DNA"/>
</dbReference>
<evidence type="ECO:0000313" key="6">
    <source>
        <dbReference type="EMBL" id="CAG9330535.1"/>
    </source>
</evidence>
<dbReference type="Gene3D" id="2.130.10.30">
    <property type="entry name" value="Regulator of chromosome condensation 1/beta-lactamase-inhibitor protein II"/>
    <property type="match status" value="1"/>
</dbReference>
<gene>
    <name evidence="6" type="ORF">BSTOLATCC_MIC51118</name>
</gene>
<dbReference type="PANTHER" id="PTHR45982">
    <property type="entry name" value="REGULATOR OF CHROMOSOME CONDENSATION"/>
    <property type="match status" value="1"/>
</dbReference>
<dbReference type="Pfam" id="PF25390">
    <property type="entry name" value="WD40_RLD"/>
    <property type="match status" value="1"/>
</dbReference>
<protein>
    <recommendedName>
        <fullName evidence="5">RCC1-like domain-containing protein</fullName>
    </recommendedName>
</protein>
<evidence type="ECO:0000256" key="2">
    <source>
        <dbReference type="ARBA" id="ARBA00022737"/>
    </source>
</evidence>
<dbReference type="InterPro" id="IPR009091">
    <property type="entry name" value="RCC1/BLIP-II"/>
</dbReference>
<proteinExistence type="predicted"/>
<keyword evidence="1" id="KW-0344">Guanine-nucleotide releasing factor</keyword>
<organism evidence="6 7">
    <name type="scientific">Blepharisma stoltei</name>
    <dbReference type="NCBI Taxonomy" id="1481888"/>
    <lineage>
        <taxon>Eukaryota</taxon>
        <taxon>Sar</taxon>
        <taxon>Alveolata</taxon>
        <taxon>Ciliophora</taxon>
        <taxon>Postciliodesmatophora</taxon>
        <taxon>Heterotrichea</taxon>
        <taxon>Heterotrichida</taxon>
        <taxon>Blepharismidae</taxon>
        <taxon>Blepharisma</taxon>
    </lineage>
</organism>
<feature type="repeat" description="RCC1" evidence="3">
    <location>
        <begin position="177"/>
        <end position="237"/>
    </location>
</feature>
<feature type="signal peptide" evidence="4">
    <location>
        <begin position="1"/>
        <end position="23"/>
    </location>
</feature>
<evidence type="ECO:0000256" key="3">
    <source>
        <dbReference type="PROSITE-ProRule" id="PRU00235"/>
    </source>
</evidence>
<sequence>MHRGIFALAGALTAGSLFAYCAAPHSILHLWGNGIYDPRPGHPEDLLNFTNFTPRKIANFQDKSSPNLVKVSFGTTHEVGLDDKGDIYIWPIHIVNSVSLPEIDDHVRDVKKLSSGGNYTQLQWTKGILFALNKKGEVWEWRFDLQENPVARRIPRLKNIKKISTGYDHLVALDNEGHCWSMGDDTFGQCGQSFLNRTTNAPYLSLRYPNPMMIYNIEGKVIDIACGKQHTIALLEDGSVLGWGRNHKQQFGLFLESDNKTAKQVIYLPTEVNGSSDKKIVKIAAGDYFSLYVAETRTGEEEVYATGLNSRGQLGLGFLTHCTSFVKVQQLSNFVVTDPKNGKINPVKYSQLECGSEHCMALMDVGAVYIWGGNENGEQGNKKRTIQDKPRIMKYYIDKEVVSINCGQKGSAVIWKDI</sequence>
<evidence type="ECO:0000256" key="4">
    <source>
        <dbReference type="SAM" id="SignalP"/>
    </source>
</evidence>
<evidence type="ECO:0000259" key="5">
    <source>
        <dbReference type="Pfam" id="PF25390"/>
    </source>
</evidence>
<reference evidence="6" key="1">
    <citation type="submission" date="2021-09" db="EMBL/GenBank/DDBJ databases">
        <authorList>
            <consortium name="AG Swart"/>
            <person name="Singh M."/>
            <person name="Singh A."/>
            <person name="Seah K."/>
            <person name="Emmerich C."/>
        </authorList>
    </citation>
    <scope>NUCLEOTIDE SEQUENCE</scope>
    <source>
        <strain evidence="6">ATCC30299</strain>
    </source>
</reference>
<name>A0AAU9JZI8_9CILI</name>
<evidence type="ECO:0000313" key="7">
    <source>
        <dbReference type="Proteomes" id="UP001162131"/>
    </source>
</evidence>
<dbReference type="AlphaFoldDB" id="A0AAU9JZI8"/>
<dbReference type="Proteomes" id="UP001162131">
    <property type="component" value="Unassembled WGS sequence"/>
</dbReference>
<keyword evidence="2" id="KW-0677">Repeat</keyword>
<evidence type="ECO:0000256" key="1">
    <source>
        <dbReference type="ARBA" id="ARBA00022658"/>
    </source>
</evidence>
<dbReference type="PANTHER" id="PTHR45982:SF1">
    <property type="entry name" value="REGULATOR OF CHROMOSOME CONDENSATION"/>
    <property type="match status" value="1"/>
</dbReference>
<dbReference type="InterPro" id="IPR051553">
    <property type="entry name" value="Ran_GTPase-activating"/>
</dbReference>
<dbReference type="PROSITE" id="PS00626">
    <property type="entry name" value="RCC1_2"/>
    <property type="match status" value="1"/>
</dbReference>
<feature type="domain" description="RCC1-like" evidence="5">
    <location>
        <begin position="30"/>
        <end position="412"/>
    </location>
</feature>
<dbReference type="InterPro" id="IPR058923">
    <property type="entry name" value="RCC1-like_dom"/>
</dbReference>
<comment type="caution">
    <text evidence="6">The sequence shown here is derived from an EMBL/GenBank/DDBJ whole genome shotgun (WGS) entry which is preliminary data.</text>
</comment>
<keyword evidence="7" id="KW-1185">Reference proteome</keyword>
<accession>A0AAU9JZI8</accession>
<feature type="repeat" description="RCC1" evidence="3">
    <location>
        <begin position="366"/>
        <end position="417"/>
    </location>
</feature>
<feature type="chain" id="PRO_5043370024" description="RCC1-like domain-containing protein" evidence="4">
    <location>
        <begin position="24"/>
        <end position="418"/>
    </location>
</feature>
<keyword evidence="4" id="KW-0732">Signal</keyword>
<feature type="repeat" description="RCC1" evidence="3">
    <location>
        <begin position="238"/>
        <end position="296"/>
    </location>
</feature>